<dbReference type="InterPro" id="IPR050187">
    <property type="entry name" value="Lipid_Phosphate_FormReg"/>
</dbReference>
<keyword evidence="6" id="KW-0067">ATP-binding</keyword>
<evidence type="ECO:0000313" key="9">
    <source>
        <dbReference type="EMBL" id="BDI34527.1"/>
    </source>
</evidence>
<evidence type="ECO:0000256" key="2">
    <source>
        <dbReference type="ARBA" id="ARBA00005983"/>
    </source>
</evidence>
<dbReference type="PANTHER" id="PTHR12358:SF54">
    <property type="entry name" value="SPHINGOSINE KINASE RELATED PROTEIN"/>
    <property type="match status" value="1"/>
</dbReference>
<dbReference type="Pfam" id="PF00781">
    <property type="entry name" value="DAGK_cat"/>
    <property type="match status" value="1"/>
</dbReference>
<dbReference type="KEGG" id="ccot:CCAX7_65780"/>
<comment type="cofactor">
    <cofactor evidence="1">
        <name>Mg(2+)</name>
        <dbReference type="ChEBI" id="CHEBI:18420"/>
    </cofactor>
</comment>
<dbReference type="InterPro" id="IPR016064">
    <property type="entry name" value="NAD/diacylglycerol_kinase_sf"/>
</dbReference>
<dbReference type="Proteomes" id="UP000287394">
    <property type="component" value="Chromosome"/>
</dbReference>
<dbReference type="Pfam" id="PF19279">
    <property type="entry name" value="YegS_C"/>
    <property type="match status" value="1"/>
</dbReference>
<dbReference type="GO" id="GO:0016301">
    <property type="term" value="F:kinase activity"/>
    <property type="evidence" value="ECO:0007669"/>
    <property type="project" value="UniProtKB-KW"/>
</dbReference>
<dbReference type="InterPro" id="IPR045540">
    <property type="entry name" value="YegS/DAGK_C"/>
</dbReference>
<dbReference type="InterPro" id="IPR001206">
    <property type="entry name" value="Diacylglycerol_kinase_cat_dom"/>
</dbReference>
<keyword evidence="3" id="KW-0808">Transferase</keyword>
<proteinExistence type="inferred from homology"/>
<dbReference type="EMBL" id="AP025739">
    <property type="protein sequence ID" value="BDI34527.1"/>
    <property type="molecule type" value="Genomic_DNA"/>
</dbReference>
<reference evidence="9 10" key="1">
    <citation type="journal article" date="2019" name="Int. J. Syst. Evol. Microbiol.">
        <title>Capsulimonas corticalis gen. nov., sp. nov., an aerobic capsulated bacterium, of a novel bacterial order, Capsulimonadales ord. nov., of the class Armatimonadia of the phylum Armatimonadetes.</title>
        <authorList>
            <person name="Li J."/>
            <person name="Kudo C."/>
            <person name="Tonouchi A."/>
        </authorList>
    </citation>
    <scope>NUCLEOTIDE SEQUENCE [LARGE SCALE GENOMIC DNA]</scope>
    <source>
        <strain evidence="9 10">AX-7</strain>
    </source>
</reference>
<evidence type="ECO:0000313" key="10">
    <source>
        <dbReference type="Proteomes" id="UP000287394"/>
    </source>
</evidence>
<sequence length="295" mass="31969">MSQGDPIPILMNTRAGAMHAESGEQQLQNMAAEIGLDIQVIRTQSKEDFQSELRKLIAAKAPKAAIAGGDGTVGLAVQELAHTQTALGILSQGTFNNFASALRLHHNLPAALRTLKDGTPKAVDLGKIGDRYFTESAGVGLFAESLALYGRGSNKNFLRGLYALTRLSLAFRAQDIQLILDGEAHSGRITLCEVCNTYRIAQAAPVAPKADVDDGLLDIVVFRDVRRRELPAYLRAVRAQMHLGLPKVEVLRAKEIRIEARRPMNVHADDQIIGVTPQTVTVQPGALQVLVDQEL</sequence>
<comment type="similarity">
    <text evidence="2">Belongs to the diacylglycerol/lipid kinase family.</text>
</comment>
<gene>
    <name evidence="9" type="ORF">CCAX7_65780</name>
</gene>
<evidence type="ECO:0000256" key="7">
    <source>
        <dbReference type="ARBA" id="ARBA00023209"/>
    </source>
</evidence>
<evidence type="ECO:0000256" key="4">
    <source>
        <dbReference type="ARBA" id="ARBA00022741"/>
    </source>
</evidence>
<dbReference type="GO" id="GO:0005524">
    <property type="term" value="F:ATP binding"/>
    <property type="evidence" value="ECO:0007669"/>
    <property type="project" value="UniProtKB-KW"/>
</dbReference>
<accession>A0A402CRE7</accession>
<keyword evidence="8" id="KW-1208">Phospholipid metabolism</keyword>
<keyword evidence="7" id="KW-0443">Lipid metabolism</keyword>
<dbReference type="SUPFAM" id="SSF111331">
    <property type="entry name" value="NAD kinase/diacylglycerol kinase-like"/>
    <property type="match status" value="1"/>
</dbReference>
<organism evidence="9 10">
    <name type="scientific">Capsulimonas corticalis</name>
    <dbReference type="NCBI Taxonomy" id="2219043"/>
    <lineage>
        <taxon>Bacteria</taxon>
        <taxon>Bacillati</taxon>
        <taxon>Armatimonadota</taxon>
        <taxon>Armatimonadia</taxon>
        <taxon>Capsulimonadales</taxon>
        <taxon>Capsulimonadaceae</taxon>
        <taxon>Capsulimonas</taxon>
    </lineage>
</organism>
<evidence type="ECO:0000256" key="8">
    <source>
        <dbReference type="ARBA" id="ARBA00023264"/>
    </source>
</evidence>
<name>A0A402CRE7_9BACT</name>
<protein>
    <submittedName>
        <fullName evidence="9">Diacylglycerol kinase</fullName>
    </submittedName>
</protein>
<keyword evidence="5 9" id="KW-0418">Kinase</keyword>
<evidence type="ECO:0000256" key="5">
    <source>
        <dbReference type="ARBA" id="ARBA00022777"/>
    </source>
</evidence>
<dbReference type="AlphaFoldDB" id="A0A402CRE7"/>
<dbReference type="GO" id="GO:0008654">
    <property type="term" value="P:phospholipid biosynthetic process"/>
    <property type="evidence" value="ECO:0007669"/>
    <property type="project" value="UniProtKB-KW"/>
</dbReference>
<keyword evidence="7" id="KW-0444">Lipid biosynthesis</keyword>
<dbReference type="Gene3D" id="2.60.200.40">
    <property type="match status" value="1"/>
</dbReference>
<dbReference type="PANTHER" id="PTHR12358">
    <property type="entry name" value="SPHINGOSINE KINASE"/>
    <property type="match status" value="1"/>
</dbReference>
<evidence type="ECO:0000256" key="1">
    <source>
        <dbReference type="ARBA" id="ARBA00001946"/>
    </source>
</evidence>
<keyword evidence="4" id="KW-0547">Nucleotide-binding</keyword>
<evidence type="ECO:0000256" key="3">
    <source>
        <dbReference type="ARBA" id="ARBA00022679"/>
    </source>
</evidence>
<dbReference type="RefSeq" id="WP_165863968.1">
    <property type="nucleotide sequence ID" value="NZ_AP025739.1"/>
</dbReference>
<keyword evidence="10" id="KW-1185">Reference proteome</keyword>
<keyword evidence="7" id="KW-0594">Phospholipid biosynthesis</keyword>
<dbReference type="InterPro" id="IPR017438">
    <property type="entry name" value="ATP-NAD_kinase_N"/>
</dbReference>
<evidence type="ECO:0000256" key="6">
    <source>
        <dbReference type="ARBA" id="ARBA00022840"/>
    </source>
</evidence>
<dbReference type="PROSITE" id="PS50146">
    <property type="entry name" value="DAGK"/>
    <property type="match status" value="1"/>
</dbReference>
<dbReference type="Gene3D" id="3.40.50.10330">
    <property type="entry name" value="Probable inorganic polyphosphate/atp-NAD kinase, domain 1"/>
    <property type="match status" value="1"/>
</dbReference>